<accession>A0A9P4N630</accession>
<keyword evidence="1" id="KW-1133">Transmembrane helix</keyword>
<keyword evidence="1" id="KW-0812">Transmembrane</keyword>
<evidence type="ECO:0000313" key="3">
    <source>
        <dbReference type="Proteomes" id="UP000800093"/>
    </source>
</evidence>
<sequence>MSSEKSSCNFGINMVAALVLKLIKPHLHSQRLELCYGVFVVVILVGVSACTIL</sequence>
<keyword evidence="3" id="KW-1185">Reference proteome</keyword>
<dbReference type="Proteomes" id="UP000800093">
    <property type="component" value="Unassembled WGS sequence"/>
</dbReference>
<reference evidence="3" key="1">
    <citation type="journal article" date="2020" name="Stud. Mycol.">
        <title>101 Dothideomycetes genomes: A test case for predicting lifestyles and emergence of pathogens.</title>
        <authorList>
            <person name="Haridas S."/>
            <person name="Albert R."/>
            <person name="Binder M."/>
            <person name="Bloem J."/>
            <person name="LaButti K."/>
            <person name="Salamov A."/>
            <person name="Andreopoulos B."/>
            <person name="Baker S."/>
            <person name="Barry K."/>
            <person name="Bills G."/>
            <person name="Bluhm B."/>
            <person name="Cannon C."/>
            <person name="Castanera R."/>
            <person name="Culley D."/>
            <person name="Daum C."/>
            <person name="Ezra D."/>
            <person name="Gonzalez J."/>
            <person name="Henrissat B."/>
            <person name="Kuo A."/>
            <person name="Liang C."/>
            <person name="Lipzen A."/>
            <person name="Lutzoni F."/>
            <person name="Magnuson J."/>
            <person name="Mondo S."/>
            <person name="Nolan M."/>
            <person name="Ohm R."/>
            <person name="Pangilinan J."/>
            <person name="Park H.-J."/>
            <person name="Ramirez L."/>
            <person name="Alfaro M."/>
            <person name="Sun H."/>
            <person name="Tritt A."/>
            <person name="Yoshinaga Y."/>
            <person name="Zwiers L.-H."/>
            <person name="Turgeon B."/>
            <person name="Goodwin S."/>
            <person name="Spatafora J."/>
            <person name="Crous P."/>
            <person name="Grigoriev I."/>
        </authorList>
    </citation>
    <scope>NUCLEOTIDE SEQUENCE [LARGE SCALE GENOMIC DNA]</scope>
    <source>
        <strain evidence="3">CBS 304.66</strain>
    </source>
</reference>
<feature type="transmembrane region" description="Helical" evidence="1">
    <location>
        <begin position="34"/>
        <end position="52"/>
    </location>
</feature>
<keyword evidence="1" id="KW-0472">Membrane</keyword>
<protein>
    <submittedName>
        <fullName evidence="2">Uncharacterized protein</fullName>
    </submittedName>
</protein>
<organism evidence="2 3">
    <name type="scientific">Lojkania enalia</name>
    <dbReference type="NCBI Taxonomy" id="147567"/>
    <lineage>
        <taxon>Eukaryota</taxon>
        <taxon>Fungi</taxon>
        <taxon>Dikarya</taxon>
        <taxon>Ascomycota</taxon>
        <taxon>Pezizomycotina</taxon>
        <taxon>Dothideomycetes</taxon>
        <taxon>Pleosporomycetidae</taxon>
        <taxon>Pleosporales</taxon>
        <taxon>Pleosporales incertae sedis</taxon>
        <taxon>Lojkania</taxon>
    </lineage>
</organism>
<evidence type="ECO:0000313" key="2">
    <source>
        <dbReference type="EMBL" id="KAF2260141.1"/>
    </source>
</evidence>
<dbReference type="AlphaFoldDB" id="A0A9P4N630"/>
<gene>
    <name evidence="2" type="ORF">CC78DRAFT_536567</name>
</gene>
<comment type="caution">
    <text evidence="2">The sequence shown here is derived from an EMBL/GenBank/DDBJ whole genome shotgun (WGS) entry which is preliminary data.</text>
</comment>
<evidence type="ECO:0000256" key="1">
    <source>
        <dbReference type="SAM" id="Phobius"/>
    </source>
</evidence>
<name>A0A9P4N630_9PLEO</name>
<dbReference type="EMBL" id="ML986688">
    <property type="protein sequence ID" value="KAF2260141.1"/>
    <property type="molecule type" value="Genomic_DNA"/>
</dbReference>
<proteinExistence type="predicted"/>